<comment type="caution">
    <text evidence="14">The sequence shown here is derived from an EMBL/GenBank/DDBJ whole genome shotgun (WGS) entry which is preliminary data.</text>
</comment>
<keyword evidence="3" id="KW-0158">Chromosome</keyword>
<evidence type="ECO:0000256" key="1">
    <source>
        <dbReference type="ARBA" id="ARBA00004123"/>
    </source>
</evidence>
<feature type="compositionally biased region" description="Basic residues" evidence="12">
    <location>
        <begin position="38"/>
        <end position="47"/>
    </location>
</feature>
<organism evidence="14">
    <name type="scientific">Tetraodon nigroviridis</name>
    <name type="common">Spotted green pufferfish</name>
    <name type="synonym">Chelonodon nigroviridis</name>
    <dbReference type="NCBI Taxonomy" id="99883"/>
    <lineage>
        <taxon>Eukaryota</taxon>
        <taxon>Metazoa</taxon>
        <taxon>Chordata</taxon>
        <taxon>Craniata</taxon>
        <taxon>Vertebrata</taxon>
        <taxon>Euteleostomi</taxon>
        <taxon>Actinopterygii</taxon>
        <taxon>Neopterygii</taxon>
        <taxon>Teleostei</taxon>
        <taxon>Neoteleostei</taxon>
        <taxon>Acanthomorphata</taxon>
        <taxon>Eupercaria</taxon>
        <taxon>Tetraodontiformes</taxon>
        <taxon>Tetradontoidea</taxon>
        <taxon>Tetraodontidae</taxon>
        <taxon>Tetraodon</taxon>
    </lineage>
</organism>
<reference evidence="14" key="1">
    <citation type="journal article" date="2004" name="Nature">
        <title>Genome duplication in the teleost fish Tetraodon nigroviridis reveals the early vertebrate proto-karyotype.</title>
        <authorList>
            <person name="Jaillon O."/>
            <person name="Aury J.-M."/>
            <person name="Brunet F."/>
            <person name="Petit J.-L."/>
            <person name="Stange-Thomann N."/>
            <person name="Mauceli E."/>
            <person name="Bouneau L."/>
            <person name="Fischer C."/>
            <person name="Ozouf-Costaz C."/>
            <person name="Bernot A."/>
            <person name="Nicaud S."/>
            <person name="Jaffe D."/>
            <person name="Fisher S."/>
            <person name="Lutfalla G."/>
            <person name="Dossat C."/>
            <person name="Segurens B."/>
            <person name="Dasilva C."/>
            <person name="Salanoubat M."/>
            <person name="Levy M."/>
            <person name="Boudet N."/>
            <person name="Castellano S."/>
            <person name="Anthouard V."/>
            <person name="Jubin C."/>
            <person name="Castelli V."/>
            <person name="Katinka M."/>
            <person name="Vacherie B."/>
            <person name="Biemont C."/>
            <person name="Skalli Z."/>
            <person name="Cattolico L."/>
            <person name="Poulain J."/>
            <person name="De Berardinis V."/>
            <person name="Cruaud C."/>
            <person name="Duprat S."/>
            <person name="Brottier P."/>
            <person name="Coutanceau J.-P."/>
            <person name="Gouzy J."/>
            <person name="Parra G."/>
            <person name="Lardier G."/>
            <person name="Chapple C."/>
            <person name="McKernan K.J."/>
            <person name="McEwan P."/>
            <person name="Bosak S."/>
            <person name="Kellis M."/>
            <person name="Volff J.-N."/>
            <person name="Guigo R."/>
            <person name="Zody M.C."/>
            <person name="Mesirov J."/>
            <person name="Lindblad-Toh K."/>
            <person name="Birren B."/>
            <person name="Nusbaum C."/>
            <person name="Kahn D."/>
            <person name="Robinson-Rechavi M."/>
            <person name="Laudet V."/>
            <person name="Schachter V."/>
            <person name="Quetier F."/>
            <person name="Saurin W."/>
            <person name="Scarpelli C."/>
            <person name="Wincker P."/>
            <person name="Lander E.S."/>
            <person name="Weissenbach J."/>
            <person name="Roest Crollius H."/>
        </authorList>
    </citation>
    <scope>NUCLEOTIDE SEQUENCE [LARGE SCALE GENOMIC DNA]</scope>
</reference>
<dbReference type="PANTHER" id="PTHR22880:SF240">
    <property type="entry name" value="BROMODOMAIN-CONTAINING PROTEIN 2"/>
    <property type="match status" value="1"/>
</dbReference>
<evidence type="ECO:0000256" key="4">
    <source>
        <dbReference type="ARBA" id="ARBA00022737"/>
    </source>
</evidence>
<evidence type="ECO:0000259" key="13">
    <source>
        <dbReference type="PROSITE" id="PS50014"/>
    </source>
</evidence>
<evidence type="ECO:0000256" key="9">
    <source>
        <dbReference type="ARBA" id="ARBA00040998"/>
    </source>
</evidence>
<evidence type="ECO:0000256" key="11">
    <source>
        <dbReference type="PROSITE-ProRule" id="PRU00035"/>
    </source>
</evidence>
<dbReference type="AlphaFoldDB" id="Q4TD85"/>
<dbReference type="SUPFAM" id="SSF47370">
    <property type="entry name" value="Bromodomain"/>
    <property type="match status" value="1"/>
</dbReference>
<evidence type="ECO:0000256" key="7">
    <source>
        <dbReference type="ARBA" id="ARBA00023163"/>
    </source>
</evidence>
<comment type="subcellular location">
    <subcellularLocation>
        <location evidence="2">Chromosome</location>
    </subcellularLocation>
    <subcellularLocation>
        <location evidence="1">Nucleus</location>
    </subcellularLocation>
</comment>
<dbReference type="Gene3D" id="1.20.920.10">
    <property type="entry name" value="Bromodomain-like"/>
    <property type="match status" value="1"/>
</dbReference>
<dbReference type="PROSITE" id="PS00633">
    <property type="entry name" value="BROMODOMAIN_1"/>
    <property type="match status" value="1"/>
</dbReference>
<accession>Q4TD85</accession>
<dbReference type="InterPro" id="IPR050935">
    <property type="entry name" value="Bromo_chromatin_reader"/>
</dbReference>
<dbReference type="GO" id="GO:0005634">
    <property type="term" value="C:nucleus"/>
    <property type="evidence" value="ECO:0007669"/>
    <property type="project" value="UniProtKB-SubCell"/>
</dbReference>
<dbReference type="InterPro" id="IPR001487">
    <property type="entry name" value="Bromodomain"/>
</dbReference>
<dbReference type="PROSITE" id="PS50014">
    <property type="entry name" value="BROMODOMAIN_2"/>
    <property type="match status" value="1"/>
</dbReference>
<dbReference type="GO" id="GO:0006338">
    <property type="term" value="P:chromatin remodeling"/>
    <property type="evidence" value="ECO:0007669"/>
    <property type="project" value="TreeGrafter"/>
</dbReference>
<dbReference type="InterPro" id="IPR018359">
    <property type="entry name" value="Bromodomain_CS"/>
</dbReference>
<dbReference type="KEGG" id="tng:GSTEN00002933G001"/>
<keyword evidence="7" id="KW-0804">Transcription</keyword>
<dbReference type="Pfam" id="PF00439">
    <property type="entry name" value="Bromodomain"/>
    <property type="match status" value="1"/>
</dbReference>
<evidence type="ECO:0000313" key="14">
    <source>
        <dbReference type="EMBL" id="CAF89147.1"/>
    </source>
</evidence>
<dbReference type="OrthoDB" id="21449at2759"/>
<comment type="subunit">
    <text evidence="10">Homodimer. Interacts with E2F1. Interacts with (acetylated) STAT3; promoting STAT3 recruitment to chromatin. Interacts with CTCF; promoting BRD2 recruitment to chromatin.</text>
</comment>
<evidence type="ECO:0000256" key="8">
    <source>
        <dbReference type="ARBA" id="ARBA00023242"/>
    </source>
</evidence>
<dbReference type="SMART" id="SM00297">
    <property type="entry name" value="BROMO"/>
    <property type="match status" value="1"/>
</dbReference>
<feature type="region of interest" description="Disordered" evidence="12">
    <location>
        <begin position="24"/>
        <end position="51"/>
    </location>
</feature>
<feature type="domain" description="Bromo" evidence="13">
    <location>
        <begin position="264"/>
        <end position="336"/>
    </location>
</feature>
<keyword evidence="8" id="KW-0539">Nucleus</keyword>
<feature type="compositionally biased region" description="Basic and acidic residues" evidence="12">
    <location>
        <begin position="161"/>
        <end position="178"/>
    </location>
</feature>
<dbReference type="PRINTS" id="PR00503">
    <property type="entry name" value="BROMODOMAIN"/>
</dbReference>
<feature type="non-terminal residue" evidence="14">
    <location>
        <position position="378"/>
    </location>
</feature>
<reference evidence="14" key="2">
    <citation type="submission" date="2004-02" db="EMBL/GenBank/DDBJ databases">
        <authorList>
            <consortium name="Genoscope"/>
            <consortium name="Whitehead Institute Centre for Genome Research"/>
        </authorList>
    </citation>
    <scope>NUCLEOTIDE SEQUENCE</scope>
</reference>
<dbReference type="GO" id="GO:0000785">
    <property type="term" value="C:chromatin"/>
    <property type="evidence" value="ECO:0007669"/>
    <property type="project" value="TreeGrafter"/>
</dbReference>
<evidence type="ECO:0000256" key="6">
    <source>
        <dbReference type="ARBA" id="ARBA00023117"/>
    </source>
</evidence>
<evidence type="ECO:0000256" key="12">
    <source>
        <dbReference type="SAM" id="MobiDB-lite"/>
    </source>
</evidence>
<sequence length="378" mass="42476">PTDDIVLMAQSLEKAFLQKVAQMPQDELELPPPPPRMKTGKPGKKGRVSGGVTTAHQVPAVSQSVYGPPAPETPDSLLSTPPQTHLMKSLPHSFSAAPTTPTMTGLPPTQPTAKVTSSLLLSLFNSHQFRNNLNFYQKSVAQTYFPSFPFTPFSFFSTPEKRGEEESRHYHSDDGGHAHHEHHGRHMWHGRGPRLPAHPHLFGAGMMSTKASVGERRGVSGRPIKPPQKGFTGLPCWPRRCGAANLVPQLRYCNGVLKELLSKKHAGYAWPFYKPVDASSLGLHDYHDIIKQPMDLSTIKRKMDNREYLDSQQFAADVRLMFSNCYKYNPPDTMWWPWPESCRTSLSSALLKCQMSLLHPPALRRHRPHLPHRRQRAT</sequence>
<proteinExistence type="predicted"/>
<evidence type="ECO:0000256" key="5">
    <source>
        <dbReference type="ARBA" id="ARBA00023015"/>
    </source>
</evidence>
<name>Q4TD85_TETNG</name>
<keyword evidence="6 11" id="KW-0103">Bromodomain</keyword>
<dbReference type="CDD" id="cd05498">
    <property type="entry name" value="Bromo_Brdt_II_like"/>
    <property type="match status" value="1"/>
</dbReference>
<evidence type="ECO:0000256" key="2">
    <source>
        <dbReference type="ARBA" id="ARBA00004286"/>
    </source>
</evidence>
<feature type="region of interest" description="Disordered" evidence="12">
    <location>
        <begin position="161"/>
        <end position="188"/>
    </location>
</feature>
<dbReference type="EMBL" id="CAAE01006435">
    <property type="protein sequence ID" value="CAF89147.1"/>
    <property type="molecule type" value="Genomic_DNA"/>
</dbReference>
<keyword evidence="4" id="KW-0677">Repeat</keyword>
<feature type="compositionally biased region" description="Basic residues" evidence="12">
    <location>
        <begin position="179"/>
        <end position="188"/>
    </location>
</feature>
<dbReference type="GO" id="GO:0006355">
    <property type="term" value="P:regulation of DNA-templated transcription"/>
    <property type="evidence" value="ECO:0007669"/>
    <property type="project" value="TreeGrafter"/>
</dbReference>
<protein>
    <recommendedName>
        <fullName evidence="9">Bromodomain-containing protein 2</fullName>
    </recommendedName>
</protein>
<dbReference type="InterPro" id="IPR036427">
    <property type="entry name" value="Bromodomain-like_sf"/>
</dbReference>
<gene>
    <name evidence="14" type="ORF">GSTENG00002933001</name>
</gene>
<dbReference type="PANTHER" id="PTHR22880">
    <property type="entry name" value="FALZ-RELATED BROMODOMAIN-CONTAINING PROTEINS"/>
    <property type="match status" value="1"/>
</dbReference>
<keyword evidence="5" id="KW-0805">Transcription regulation</keyword>
<dbReference type="InterPro" id="IPR043509">
    <property type="entry name" value="Bromo_Brdt_II"/>
</dbReference>
<evidence type="ECO:0000256" key="3">
    <source>
        <dbReference type="ARBA" id="ARBA00022454"/>
    </source>
</evidence>
<evidence type="ECO:0000256" key="10">
    <source>
        <dbReference type="ARBA" id="ARBA00046861"/>
    </source>
</evidence>